<reference evidence="1" key="1">
    <citation type="submission" date="2022-12" db="EMBL/GenBank/DDBJ databases">
        <title>Genome Sequence of Lasiodiplodia mahajangana.</title>
        <authorList>
            <person name="Buettner E."/>
        </authorList>
    </citation>
    <scope>NUCLEOTIDE SEQUENCE</scope>
    <source>
        <strain evidence="1">VT137</strain>
    </source>
</reference>
<sequence>MDIPLPTATTFSSSSTPVSTTDTNTRTITTSNGLLANSPSDLSHSSGPSHTSTRNTSPDPTSSIALSCHSSPLVDLSVATTSIKYTPRTLFDCHTSMDKNAFQSVNERRNKLTNERPSGNLSQHAQQQQQQQQPQNSRSGIQGQPNHYRSLVSSNWRAHGAEDAALSQPQTTYTQFEASTNNHHAQLSSLRTTPFPNPRLDQHRHLQPATGVAAYPNLGPISDADLDGSFAYCYDRGNGQYTRLVPADMLPPLQNIPAVQQGCAGMVVIPQPRGLPPNGYSSNTEAVALRGPPVTPTLPADTIQSRIDNIVAATPPTPSHLPGHPGGGSGTAGSGPLGQRRPKIFCDKWVHEGVCAFTQQGCKYKHEMPSDKFTQHQLGLFHGYPQWWKKHQADLARQREAPPSEVPKNSGQGNDSRLNDDRYLNRANNPTIENGGPRDGGLNADTGGQLAWRHSGEYGGESRALGPPPHIGRTAASRGMVGGMRNSMVTSSPSSNLSPCPVSYGSRSPFGPIAPPTRNKSSTTIPNENVHGSPVVQPTVESHATPQGNPRSSLPETRTTISPVLPTSNPYASLDALDKSGDQNTNEKVAYGEALYSGGARLS</sequence>
<dbReference type="Proteomes" id="UP001153332">
    <property type="component" value="Unassembled WGS sequence"/>
</dbReference>
<protein>
    <submittedName>
        <fullName evidence="1">Uncharacterized protein</fullName>
    </submittedName>
</protein>
<comment type="caution">
    <text evidence="1">The sequence shown here is derived from an EMBL/GenBank/DDBJ whole genome shotgun (WGS) entry which is preliminary data.</text>
</comment>
<dbReference type="EMBL" id="JAPUUL010000742">
    <property type="protein sequence ID" value="KAJ8129507.1"/>
    <property type="molecule type" value="Genomic_DNA"/>
</dbReference>
<organism evidence="1 2">
    <name type="scientific">Lasiodiplodia mahajangana</name>
    <dbReference type="NCBI Taxonomy" id="1108764"/>
    <lineage>
        <taxon>Eukaryota</taxon>
        <taxon>Fungi</taxon>
        <taxon>Dikarya</taxon>
        <taxon>Ascomycota</taxon>
        <taxon>Pezizomycotina</taxon>
        <taxon>Dothideomycetes</taxon>
        <taxon>Dothideomycetes incertae sedis</taxon>
        <taxon>Botryosphaeriales</taxon>
        <taxon>Botryosphaeriaceae</taxon>
        <taxon>Lasiodiplodia</taxon>
    </lineage>
</organism>
<accession>A0ACC2JQI2</accession>
<keyword evidence="2" id="KW-1185">Reference proteome</keyword>
<name>A0ACC2JQI2_9PEZI</name>
<evidence type="ECO:0000313" key="1">
    <source>
        <dbReference type="EMBL" id="KAJ8129507.1"/>
    </source>
</evidence>
<evidence type="ECO:0000313" key="2">
    <source>
        <dbReference type="Proteomes" id="UP001153332"/>
    </source>
</evidence>
<gene>
    <name evidence="1" type="ORF">O1611_g4125</name>
</gene>
<proteinExistence type="predicted"/>